<dbReference type="InterPro" id="IPR005707">
    <property type="entry name" value="Ribosomal_uS2_euk/arc"/>
</dbReference>
<dbReference type="InterPro" id="IPR023591">
    <property type="entry name" value="Ribosomal_uS2_flav_dom_sf"/>
</dbReference>
<dbReference type="GO" id="GO:0015935">
    <property type="term" value="C:small ribosomal subunit"/>
    <property type="evidence" value="ECO:0007669"/>
    <property type="project" value="InterPro"/>
</dbReference>
<keyword evidence="2" id="KW-0687">Ribonucleoprotein</keyword>
<comment type="caution">
    <text evidence="3">The sequence shown here is derived from an EMBL/GenBank/DDBJ whole genome shotgun (WGS) entry which is preliminary data.</text>
</comment>
<dbReference type="InterPro" id="IPR018130">
    <property type="entry name" value="Ribosomal_uS2_CS"/>
</dbReference>
<evidence type="ECO:0000256" key="1">
    <source>
        <dbReference type="ARBA" id="ARBA00022980"/>
    </source>
</evidence>
<accession>A0AAW2RYR6</accession>
<reference evidence="3" key="2">
    <citation type="journal article" date="2024" name="Plant">
        <title>Genomic evolution and insights into agronomic trait innovations of Sesamum species.</title>
        <authorList>
            <person name="Miao H."/>
            <person name="Wang L."/>
            <person name="Qu L."/>
            <person name="Liu H."/>
            <person name="Sun Y."/>
            <person name="Le M."/>
            <person name="Wang Q."/>
            <person name="Wei S."/>
            <person name="Zheng Y."/>
            <person name="Lin W."/>
            <person name="Duan Y."/>
            <person name="Cao H."/>
            <person name="Xiong S."/>
            <person name="Wang X."/>
            <person name="Wei L."/>
            <person name="Li C."/>
            <person name="Ma Q."/>
            <person name="Ju M."/>
            <person name="Zhao R."/>
            <person name="Li G."/>
            <person name="Mu C."/>
            <person name="Tian Q."/>
            <person name="Mei H."/>
            <person name="Zhang T."/>
            <person name="Gao T."/>
            <person name="Zhang H."/>
        </authorList>
    </citation>
    <scope>NUCLEOTIDE SEQUENCE</scope>
    <source>
        <strain evidence="3">G02</strain>
    </source>
</reference>
<dbReference type="GO" id="GO:0006412">
    <property type="term" value="P:translation"/>
    <property type="evidence" value="ECO:0007669"/>
    <property type="project" value="InterPro"/>
</dbReference>
<sequence>MATAQRVLSTKESDIRMMLASEVHLGTKNCDFQMERYVFKRRNDGNYTCCRLNLRNGVRLTLLMRSSVFFFRVSLRIVETMGKLIVLCYVSEEFGVV</sequence>
<dbReference type="AlphaFoldDB" id="A0AAW2RYR6"/>
<organism evidence="3">
    <name type="scientific">Sesamum radiatum</name>
    <name type="common">Black benniseed</name>
    <dbReference type="NCBI Taxonomy" id="300843"/>
    <lineage>
        <taxon>Eukaryota</taxon>
        <taxon>Viridiplantae</taxon>
        <taxon>Streptophyta</taxon>
        <taxon>Embryophyta</taxon>
        <taxon>Tracheophyta</taxon>
        <taxon>Spermatophyta</taxon>
        <taxon>Magnoliopsida</taxon>
        <taxon>eudicotyledons</taxon>
        <taxon>Gunneridae</taxon>
        <taxon>Pentapetalae</taxon>
        <taxon>asterids</taxon>
        <taxon>lamiids</taxon>
        <taxon>Lamiales</taxon>
        <taxon>Pedaliaceae</taxon>
        <taxon>Sesamum</taxon>
    </lineage>
</organism>
<dbReference type="GO" id="GO:0003735">
    <property type="term" value="F:structural constituent of ribosome"/>
    <property type="evidence" value="ECO:0007669"/>
    <property type="project" value="InterPro"/>
</dbReference>
<reference evidence="3" key="1">
    <citation type="submission" date="2020-06" db="EMBL/GenBank/DDBJ databases">
        <authorList>
            <person name="Li T."/>
            <person name="Hu X."/>
            <person name="Zhang T."/>
            <person name="Song X."/>
            <person name="Zhang H."/>
            <person name="Dai N."/>
            <person name="Sheng W."/>
            <person name="Hou X."/>
            <person name="Wei L."/>
        </authorList>
    </citation>
    <scope>NUCLEOTIDE SEQUENCE</scope>
    <source>
        <strain evidence="3">G02</strain>
        <tissue evidence="3">Leaf</tissue>
    </source>
</reference>
<evidence type="ECO:0000313" key="3">
    <source>
        <dbReference type="EMBL" id="KAL0385375.1"/>
    </source>
</evidence>
<dbReference type="EMBL" id="JACGWJ010000012">
    <property type="protein sequence ID" value="KAL0385375.1"/>
    <property type="molecule type" value="Genomic_DNA"/>
</dbReference>
<dbReference type="Gene3D" id="3.40.50.10490">
    <property type="entry name" value="Glucose-6-phosphate isomerase like protein, domain 1"/>
    <property type="match status" value="1"/>
</dbReference>
<protein>
    <submittedName>
        <fullName evidence="3">40S ribosomal protein SA</fullName>
    </submittedName>
</protein>
<dbReference type="PANTHER" id="PTHR11489">
    <property type="entry name" value="40S RIBOSOMAL PROTEIN SA"/>
    <property type="match status" value="1"/>
</dbReference>
<gene>
    <name evidence="3" type="ORF">Sradi_2931800</name>
</gene>
<name>A0AAW2RYR6_SESRA</name>
<proteinExistence type="predicted"/>
<dbReference type="SUPFAM" id="SSF52313">
    <property type="entry name" value="Ribosomal protein S2"/>
    <property type="match status" value="1"/>
</dbReference>
<evidence type="ECO:0000256" key="2">
    <source>
        <dbReference type="ARBA" id="ARBA00023274"/>
    </source>
</evidence>
<dbReference type="PROSITE" id="PS00962">
    <property type="entry name" value="RIBOSOMAL_S2_1"/>
    <property type="match status" value="1"/>
</dbReference>
<keyword evidence="1 3" id="KW-0689">Ribosomal protein</keyword>